<reference evidence="2" key="1">
    <citation type="submission" date="2022-11" db="UniProtKB">
        <authorList>
            <consortium name="WormBaseParasite"/>
        </authorList>
    </citation>
    <scope>IDENTIFICATION</scope>
</reference>
<dbReference type="AlphaFoldDB" id="A0A914CLE5"/>
<protein>
    <submittedName>
        <fullName evidence="2">Uncharacterized protein</fullName>
    </submittedName>
</protein>
<sequence>MASTNDDELQTPKLTTIANIVKNFWNELKPNSDSDRKDLLDREREGLIESAEEMIKKDGSSSNQSCANVINAAEYLSNVEHGFDWVKFEKEKVLVDKADMASHLHSDPNLTIALDEAGEIFEKANSECLLKVNNHFQCEKIEAQKIDEFANLIVSGLT</sequence>
<organism evidence="1 2">
    <name type="scientific">Acrobeloides nanus</name>
    <dbReference type="NCBI Taxonomy" id="290746"/>
    <lineage>
        <taxon>Eukaryota</taxon>
        <taxon>Metazoa</taxon>
        <taxon>Ecdysozoa</taxon>
        <taxon>Nematoda</taxon>
        <taxon>Chromadorea</taxon>
        <taxon>Rhabditida</taxon>
        <taxon>Tylenchina</taxon>
        <taxon>Cephalobomorpha</taxon>
        <taxon>Cephaloboidea</taxon>
        <taxon>Cephalobidae</taxon>
        <taxon>Acrobeloides</taxon>
    </lineage>
</organism>
<evidence type="ECO:0000313" key="2">
    <source>
        <dbReference type="WBParaSite" id="ACRNAN_scaffold12130.g30703.t1"/>
    </source>
</evidence>
<evidence type="ECO:0000313" key="1">
    <source>
        <dbReference type="Proteomes" id="UP000887540"/>
    </source>
</evidence>
<name>A0A914CLE5_9BILA</name>
<dbReference type="WBParaSite" id="ACRNAN_scaffold12130.g30703.t1">
    <property type="protein sequence ID" value="ACRNAN_scaffold12130.g30703.t1"/>
    <property type="gene ID" value="ACRNAN_scaffold12130.g30703"/>
</dbReference>
<proteinExistence type="predicted"/>
<accession>A0A914CLE5</accession>
<keyword evidence="1" id="KW-1185">Reference proteome</keyword>
<dbReference type="Proteomes" id="UP000887540">
    <property type="component" value="Unplaced"/>
</dbReference>